<name>A0ACC8XE21_9FIRM</name>
<keyword evidence="2" id="KW-1185">Reference proteome</keyword>
<accession>A0ACC8XE21</accession>
<sequence>MFLRNDGFPNFPIICVGSGSILNVILDYLFIAVLEWGIAGAAMATGMAQLLPMLAMGIFIIKKSTWKFVKPTYKVEDIKYIIFNGSSEMFSNISVGISGFLFNIIIMKEIGTKGITAYTISIYAITIAIAIFYGIANAIAPGVSFNRGKGDKNRVCSFRNIGVLTNLLIGIFLCVILFLFGDKLAYLFVGENEVIRELAVRINMFAAVSLTIAGVNIVASMYYTSINQPLISVIIAISRSLVMLIVGLFVLPYIMGQDGIWASYIFAEVTTLLIVLYYFKKRPY</sequence>
<protein>
    <submittedName>
        <fullName evidence="1">Uncharacterized protein</fullName>
    </submittedName>
</protein>
<evidence type="ECO:0000313" key="2">
    <source>
        <dbReference type="Proteomes" id="UP000188605"/>
    </source>
</evidence>
<evidence type="ECO:0000313" key="1">
    <source>
        <dbReference type="EMBL" id="ONI41085.1"/>
    </source>
</evidence>
<comment type="caution">
    <text evidence="1">The sequence shown here is derived from an EMBL/GenBank/DDBJ whole genome shotgun (WGS) entry which is preliminary data.</text>
</comment>
<organism evidence="1 2">
    <name type="scientific">Candidatus Epulonipiscium fishelsonii</name>
    <dbReference type="NCBI Taxonomy" id="77094"/>
    <lineage>
        <taxon>Bacteria</taxon>
        <taxon>Bacillati</taxon>
        <taxon>Bacillota</taxon>
        <taxon>Clostridia</taxon>
        <taxon>Lachnospirales</taxon>
        <taxon>Lachnospiraceae</taxon>
        <taxon>Candidatus Epulonipiscium</taxon>
    </lineage>
</organism>
<reference evidence="1" key="1">
    <citation type="submission" date="2016-08" db="EMBL/GenBank/DDBJ databases">
        <authorList>
            <person name="Ngugi D.K."/>
            <person name="Miyake S."/>
            <person name="Stingl U."/>
        </authorList>
    </citation>
    <scope>NUCLEOTIDE SEQUENCE</scope>
    <source>
        <strain evidence="1">SCG-B11WGA-EpuloA1</strain>
    </source>
</reference>
<dbReference type="Proteomes" id="UP000188605">
    <property type="component" value="Unassembled WGS sequence"/>
</dbReference>
<gene>
    <name evidence="1" type="ORF">AN396_04920</name>
</gene>
<proteinExistence type="predicted"/>
<dbReference type="EMBL" id="LJDB01000043">
    <property type="protein sequence ID" value="ONI41085.1"/>
    <property type="molecule type" value="Genomic_DNA"/>
</dbReference>